<dbReference type="GO" id="GO:0070483">
    <property type="term" value="P:detection of hypoxia"/>
    <property type="evidence" value="ECO:0007669"/>
    <property type="project" value="UniProtKB-ARBA"/>
</dbReference>
<dbReference type="InterPro" id="IPR012864">
    <property type="entry name" value="PCO/ADO"/>
</dbReference>
<keyword evidence="5" id="KW-0560">Oxidoreductase</keyword>
<evidence type="ECO:0000256" key="7">
    <source>
        <dbReference type="ARBA" id="ARBA00024284"/>
    </source>
</evidence>
<sequence>MVNIVAQKLYETCMEVFVDGDHQTAANIPPPSDIERLKSILDSIKPEDLNLTPNMPIFMGSSNAQDDAPPITYIHLHECNKFSIGIFCLPQSAVIPLHNHPNMTVFSKVLFGSLRVKSYDWVDDGTSSVMNKDAEQITHMGQHGIRLAKVHVDSDFTTPCSTFVLYPAAGGNMHCFTALSPCAILDVLGPPYSESQGRNCTYFQDFPFDRFSDGGKELQPEEIEEDRKQYAWLQEREKPEDFIVVGALSYDPNITENS</sequence>
<evidence type="ECO:0000256" key="4">
    <source>
        <dbReference type="ARBA" id="ARBA00022723"/>
    </source>
</evidence>
<dbReference type="Gene3D" id="2.60.120.10">
    <property type="entry name" value="Jelly Rolls"/>
    <property type="match status" value="1"/>
</dbReference>
<evidence type="ECO:0000256" key="3">
    <source>
        <dbReference type="ARBA" id="ARBA00013133"/>
    </source>
</evidence>
<dbReference type="AlphaFoldDB" id="A0ABD3A9V6"/>
<evidence type="ECO:0000256" key="1">
    <source>
        <dbReference type="ARBA" id="ARBA00001954"/>
    </source>
</evidence>
<dbReference type="SUPFAM" id="SSF51182">
    <property type="entry name" value="RmlC-like cupins"/>
    <property type="match status" value="1"/>
</dbReference>
<proteinExistence type="inferred from homology"/>
<dbReference type="GO" id="GO:0017172">
    <property type="term" value="F:cysteine dioxygenase activity"/>
    <property type="evidence" value="ECO:0007669"/>
    <property type="project" value="UniProtKB-EC"/>
</dbReference>
<protein>
    <recommendedName>
        <fullName evidence="3">cysteine dioxygenase</fullName>
        <ecNumber evidence="3">1.13.11.20</ecNumber>
    </recommendedName>
</protein>
<evidence type="ECO:0000313" key="9">
    <source>
        <dbReference type="Proteomes" id="UP001630127"/>
    </source>
</evidence>
<dbReference type="PANTHER" id="PTHR22966">
    <property type="entry name" value="2-AMINOETHANETHIOL DIOXYGENASE"/>
    <property type="match status" value="1"/>
</dbReference>
<organism evidence="8 9">
    <name type="scientific">Cinchona calisaya</name>
    <dbReference type="NCBI Taxonomy" id="153742"/>
    <lineage>
        <taxon>Eukaryota</taxon>
        <taxon>Viridiplantae</taxon>
        <taxon>Streptophyta</taxon>
        <taxon>Embryophyta</taxon>
        <taxon>Tracheophyta</taxon>
        <taxon>Spermatophyta</taxon>
        <taxon>Magnoliopsida</taxon>
        <taxon>eudicotyledons</taxon>
        <taxon>Gunneridae</taxon>
        <taxon>Pentapetalae</taxon>
        <taxon>asterids</taxon>
        <taxon>lamiids</taxon>
        <taxon>Gentianales</taxon>
        <taxon>Rubiaceae</taxon>
        <taxon>Cinchonoideae</taxon>
        <taxon>Cinchoneae</taxon>
        <taxon>Cinchona</taxon>
    </lineage>
</organism>
<dbReference type="Pfam" id="PF07847">
    <property type="entry name" value="PCO_ADO"/>
    <property type="match status" value="1"/>
</dbReference>
<keyword evidence="6" id="KW-0408">Iron</keyword>
<comment type="cofactor">
    <cofactor evidence="1">
        <name>Fe(2+)</name>
        <dbReference type="ChEBI" id="CHEBI:29033"/>
    </cofactor>
</comment>
<dbReference type="EMBL" id="JBJUIK010000004">
    <property type="protein sequence ID" value="KAL3528343.1"/>
    <property type="molecule type" value="Genomic_DNA"/>
</dbReference>
<evidence type="ECO:0000313" key="8">
    <source>
        <dbReference type="EMBL" id="KAL3528343.1"/>
    </source>
</evidence>
<dbReference type="InterPro" id="IPR011051">
    <property type="entry name" value="RmlC_Cupin_sf"/>
</dbReference>
<evidence type="ECO:0000256" key="5">
    <source>
        <dbReference type="ARBA" id="ARBA00023002"/>
    </source>
</evidence>
<accession>A0ABD3A9V6</accession>
<evidence type="ECO:0000256" key="6">
    <source>
        <dbReference type="ARBA" id="ARBA00023004"/>
    </source>
</evidence>
<keyword evidence="9" id="KW-1185">Reference proteome</keyword>
<dbReference type="EC" id="1.13.11.20" evidence="3"/>
<comment type="caution">
    <text evidence="8">The sequence shown here is derived from an EMBL/GenBank/DDBJ whole genome shotgun (WGS) entry which is preliminary data.</text>
</comment>
<comment type="catalytic activity">
    <reaction evidence="7">
        <text>L-cysteine + O2 = 3-sulfino-L-alanine + H(+)</text>
        <dbReference type="Rhea" id="RHEA:20441"/>
        <dbReference type="ChEBI" id="CHEBI:15378"/>
        <dbReference type="ChEBI" id="CHEBI:15379"/>
        <dbReference type="ChEBI" id="CHEBI:35235"/>
        <dbReference type="ChEBI" id="CHEBI:61085"/>
        <dbReference type="EC" id="1.13.11.20"/>
    </reaction>
    <physiologicalReaction direction="left-to-right" evidence="7">
        <dbReference type="Rhea" id="RHEA:20442"/>
    </physiologicalReaction>
</comment>
<dbReference type="GO" id="GO:0046872">
    <property type="term" value="F:metal ion binding"/>
    <property type="evidence" value="ECO:0007669"/>
    <property type="project" value="UniProtKB-KW"/>
</dbReference>
<comment type="similarity">
    <text evidence="2">Belongs to the cysteine dioxygenase family.</text>
</comment>
<dbReference type="InterPro" id="IPR014710">
    <property type="entry name" value="RmlC-like_jellyroll"/>
</dbReference>
<dbReference type="PANTHER" id="PTHR22966:SF50">
    <property type="entry name" value="CYSTEINE DIOXYGENASE"/>
    <property type="match status" value="1"/>
</dbReference>
<name>A0ABD3A9V6_9GENT</name>
<dbReference type="CDD" id="cd20289">
    <property type="entry name" value="cupin_ADO"/>
    <property type="match status" value="1"/>
</dbReference>
<evidence type="ECO:0000256" key="2">
    <source>
        <dbReference type="ARBA" id="ARBA00006622"/>
    </source>
</evidence>
<keyword evidence="4" id="KW-0479">Metal-binding</keyword>
<dbReference type="Proteomes" id="UP001630127">
    <property type="component" value="Unassembled WGS sequence"/>
</dbReference>
<reference evidence="8 9" key="1">
    <citation type="submission" date="2024-11" db="EMBL/GenBank/DDBJ databases">
        <title>A near-complete genome assembly of Cinchona calisaya.</title>
        <authorList>
            <person name="Lian D.C."/>
            <person name="Zhao X.W."/>
            <person name="Wei L."/>
        </authorList>
    </citation>
    <scope>NUCLEOTIDE SEQUENCE [LARGE SCALE GENOMIC DNA]</scope>
    <source>
        <tissue evidence="8">Nenye</tissue>
    </source>
</reference>
<gene>
    <name evidence="8" type="ORF">ACH5RR_007665</name>
</gene>